<dbReference type="STRING" id="161355.PS9374_03525"/>
<dbReference type="GO" id="GO:0003677">
    <property type="term" value="F:DNA binding"/>
    <property type="evidence" value="ECO:0007669"/>
    <property type="project" value="UniProtKB-KW"/>
</dbReference>
<dbReference type="Pfam" id="PF04542">
    <property type="entry name" value="Sigma70_r2"/>
    <property type="match status" value="1"/>
</dbReference>
<dbReference type="InterPro" id="IPR007627">
    <property type="entry name" value="RNA_pol_sigma70_r2"/>
</dbReference>
<dbReference type="Gene3D" id="1.10.1740.10">
    <property type="match status" value="1"/>
</dbReference>
<organism evidence="8 9">
    <name type="scientific">Planomonospora sphaerica</name>
    <dbReference type="NCBI Taxonomy" id="161355"/>
    <lineage>
        <taxon>Bacteria</taxon>
        <taxon>Bacillati</taxon>
        <taxon>Actinomycetota</taxon>
        <taxon>Actinomycetes</taxon>
        <taxon>Streptosporangiales</taxon>
        <taxon>Streptosporangiaceae</taxon>
        <taxon>Planomonospora</taxon>
    </lineage>
</organism>
<dbReference type="InterPro" id="IPR039425">
    <property type="entry name" value="RNA_pol_sigma-70-like"/>
</dbReference>
<accession>A0A161LLI2</accession>
<gene>
    <name evidence="8" type="ORF">PS9374_03525</name>
</gene>
<feature type="domain" description="RNA polymerase sigma-70 region 2" evidence="7">
    <location>
        <begin position="26"/>
        <end position="89"/>
    </location>
</feature>
<dbReference type="PANTHER" id="PTHR43133">
    <property type="entry name" value="RNA POLYMERASE ECF-TYPE SIGMA FACTO"/>
    <property type="match status" value="1"/>
</dbReference>
<dbReference type="InterPro" id="IPR013324">
    <property type="entry name" value="RNA_pol_sigma_r3/r4-like"/>
</dbReference>
<dbReference type="RefSeq" id="WP_068897913.1">
    <property type="nucleotide sequence ID" value="NZ_BDCX01000008.1"/>
</dbReference>
<evidence type="ECO:0000313" key="8">
    <source>
        <dbReference type="EMBL" id="GAT67865.1"/>
    </source>
</evidence>
<dbReference type="GO" id="GO:0000428">
    <property type="term" value="C:DNA-directed RNA polymerase complex"/>
    <property type="evidence" value="ECO:0007669"/>
    <property type="project" value="UniProtKB-KW"/>
</dbReference>
<evidence type="ECO:0000256" key="6">
    <source>
        <dbReference type="SAM" id="MobiDB-lite"/>
    </source>
</evidence>
<comment type="similarity">
    <text evidence="1">Belongs to the sigma-70 factor family. ECF subfamily.</text>
</comment>
<keyword evidence="3" id="KW-0731">Sigma factor</keyword>
<evidence type="ECO:0000256" key="4">
    <source>
        <dbReference type="ARBA" id="ARBA00023125"/>
    </source>
</evidence>
<dbReference type="PANTHER" id="PTHR43133:SF8">
    <property type="entry name" value="RNA POLYMERASE SIGMA FACTOR HI_1459-RELATED"/>
    <property type="match status" value="1"/>
</dbReference>
<dbReference type="GO" id="GO:0016987">
    <property type="term" value="F:sigma factor activity"/>
    <property type="evidence" value="ECO:0007669"/>
    <property type="project" value="UniProtKB-KW"/>
</dbReference>
<evidence type="ECO:0000256" key="5">
    <source>
        <dbReference type="ARBA" id="ARBA00023163"/>
    </source>
</evidence>
<sequence>MSAPEDEMALVGRAVGGDAEALEEVVRRVQDPVYRLALRMAGRPADAEDAAQEILIRVVTRLSSWRAEASLVTWAYRIAVNHLLNLRRTAYEHRGITFEVLGENLAEGLAAADHRGPEAELLAEEVRLGCTQAMLQCLDRSERVAYVLGEIFELPGEQAGWILEISPAAYRKRLERARKRIRAFMSATCGLVSRDAACRCARRVESAIAHGRVDPRRPVFAGHATTGPRPGSDRPDSDRPDSGRPGAGRPGSDRPGSDRPATGTRAVRVPADAVAGRPGAAAVADGARQMRRLHDAATVMRSHPSYAAPRARSEAVLSLLRSGRYPLLSAGSGG</sequence>
<keyword evidence="8" id="KW-0240">DNA-directed RNA polymerase</keyword>
<dbReference type="Proteomes" id="UP000077701">
    <property type="component" value="Unassembled WGS sequence"/>
</dbReference>
<keyword evidence="9" id="KW-1185">Reference proteome</keyword>
<dbReference type="AlphaFoldDB" id="A0A161LLI2"/>
<evidence type="ECO:0000256" key="3">
    <source>
        <dbReference type="ARBA" id="ARBA00023082"/>
    </source>
</evidence>
<dbReference type="Gene3D" id="1.10.10.10">
    <property type="entry name" value="Winged helix-like DNA-binding domain superfamily/Winged helix DNA-binding domain"/>
    <property type="match status" value="1"/>
</dbReference>
<evidence type="ECO:0000259" key="7">
    <source>
        <dbReference type="Pfam" id="PF04542"/>
    </source>
</evidence>
<dbReference type="EMBL" id="BDCX01000008">
    <property type="protein sequence ID" value="GAT67865.1"/>
    <property type="molecule type" value="Genomic_DNA"/>
</dbReference>
<reference evidence="8 9" key="1">
    <citation type="journal article" date="2016" name="Genome Announc.">
        <title>Draft Genome Sequence of Planomonospora sphaerica JCM9374, a Rare Actinomycete.</title>
        <authorList>
            <person name="Dohra H."/>
            <person name="Suzuki T."/>
            <person name="Inoue Y."/>
            <person name="Kodani S."/>
        </authorList>
    </citation>
    <scope>NUCLEOTIDE SEQUENCE [LARGE SCALE GENOMIC DNA]</scope>
    <source>
        <strain evidence="8 9">JCM 9374</strain>
    </source>
</reference>
<evidence type="ECO:0000313" key="9">
    <source>
        <dbReference type="Proteomes" id="UP000077701"/>
    </source>
</evidence>
<reference evidence="9" key="2">
    <citation type="submission" date="2016-04" db="EMBL/GenBank/DDBJ databases">
        <title>Planomonospora sphaerica JCM9374 whole genome shotgun sequence.</title>
        <authorList>
            <person name="Suzuki T."/>
            <person name="Dohra H."/>
            <person name="Kodani S."/>
        </authorList>
    </citation>
    <scope>NUCLEOTIDE SEQUENCE [LARGE SCALE GENOMIC DNA]</scope>
    <source>
        <strain evidence="9">JCM 9374</strain>
    </source>
</reference>
<feature type="compositionally biased region" description="Basic and acidic residues" evidence="6">
    <location>
        <begin position="231"/>
        <end position="242"/>
    </location>
</feature>
<proteinExistence type="inferred from homology"/>
<keyword evidence="5" id="KW-0804">Transcription</keyword>
<evidence type="ECO:0000256" key="2">
    <source>
        <dbReference type="ARBA" id="ARBA00023015"/>
    </source>
</evidence>
<feature type="compositionally biased region" description="Low complexity" evidence="6">
    <location>
        <begin position="269"/>
        <end position="286"/>
    </location>
</feature>
<feature type="region of interest" description="Disordered" evidence="6">
    <location>
        <begin position="215"/>
        <end position="286"/>
    </location>
</feature>
<dbReference type="NCBIfam" id="TIGR02937">
    <property type="entry name" value="sigma70-ECF"/>
    <property type="match status" value="1"/>
</dbReference>
<dbReference type="SUPFAM" id="SSF88946">
    <property type="entry name" value="Sigma2 domain of RNA polymerase sigma factors"/>
    <property type="match status" value="1"/>
</dbReference>
<dbReference type="InterPro" id="IPR036388">
    <property type="entry name" value="WH-like_DNA-bd_sf"/>
</dbReference>
<dbReference type="SUPFAM" id="SSF88659">
    <property type="entry name" value="Sigma3 and sigma4 domains of RNA polymerase sigma factors"/>
    <property type="match status" value="1"/>
</dbReference>
<dbReference type="GO" id="GO:0006352">
    <property type="term" value="P:DNA-templated transcription initiation"/>
    <property type="evidence" value="ECO:0007669"/>
    <property type="project" value="InterPro"/>
</dbReference>
<keyword evidence="4" id="KW-0238">DNA-binding</keyword>
<comment type="caution">
    <text evidence="8">The sequence shown here is derived from an EMBL/GenBank/DDBJ whole genome shotgun (WGS) entry which is preliminary data.</text>
</comment>
<dbReference type="InterPro" id="IPR014284">
    <property type="entry name" value="RNA_pol_sigma-70_dom"/>
</dbReference>
<name>A0A161LLI2_9ACTN</name>
<keyword evidence="2" id="KW-0805">Transcription regulation</keyword>
<protein>
    <submittedName>
        <fullName evidence="8">DNA-directed RNA polymerase sigma-70 factor</fullName>
    </submittedName>
</protein>
<evidence type="ECO:0000256" key="1">
    <source>
        <dbReference type="ARBA" id="ARBA00010641"/>
    </source>
</evidence>
<dbReference type="InterPro" id="IPR013325">
    <property type="entry name" value="RNA_pol_sigma_r2"/>
</dbReference>